<keyword evidence="1" id="KW-0732">Signal</keyword>
<evidence type="ECO:0000313" key="3">
    <source>
        <dbReference type="EMBL" id="SHE61819.1"/>
    </source>
</evidence>
<dbReference type="SUPFAM" id="SSF56601">
    <property type="entry name" value="beta-lactamase/transpeptidase-like"/>
    <property type="match status" value="1"/>
</dbReference>
<protein>
    <recommendedName>
        <fullName evidence="2">Beta-lactamase-related domain-containing protein</fullName>
    </recommendedName>
</protein>
<gene>
    <name evidence="3" type="ORF">SAMN04487965_0281</name>
</gene>
<reference evidence="4" key="1">
    <citation type="submission" date="2016-11" db="EMBL/GenBank/DDBJ databases">
        <authorList>
            <person name="Varghese N."/>
            <person name="Submissions S."/>
        </authorList>
    </citation>
    <scope>NUCLEOTIDE SEQUENCE [LARGE SCALE GENOMIC DNA]</scope>
    <source>
        <strain evidence="4">CGMCC 1.7063</strain>
    </source>
</reference>
<dbReference type="InterPro" id="IPR050789">
    <property type="entry name" value="Diverse_Enzym_Activities"/>
</dbReference>
<feature type="domain" description="Beta-lactamase-related" evidence="2">
    <location>
        <begin position="109"/>
        <end position="390"/>
    </location>
</feature>
<dbReference type="AlphaFoldDB" id="A0A1M4UYS7"/>
<dbReference type="InterPro" id="IPR001466">
    <property type="entry name" value="Beta-lactam-related"/>
</dbReference>
<dbReference type="EMBL" id="FQVA01000001">
    <property type="protein sequence ID" value="SHE61819.1"/>
    <property type="molecule type" value="Genomic_DNA"/>
</dbReference>
<dbReference type="PANTHER" id="PTHR43283">
    <property type="entry name" value="BETA-LACTAMASE-RELATED"/>
    <property type="match status" value="1"/>
</dbReference>
<feature type="chain" id="PRO_5013290788" description="Beta-lactamase-related domain-containing protein" evidence="1">
    <location>
        <begin position="26"/>
        <end position="414"/>
    </location>
</feature>
<feature type="signal peptide" evidence="1">
    <location>
        <begin position="1"/>
        <end position="25"/>
    </location>
</feature>
<dbReference type="STRING" id="494016.SAMN04487965_0281"/>
<name>A0A1M4UYS7_9GAMM</name>
<accession>A0A1M4UYS7</accession>
<sequence length="414" mass="45312">MLSAESLPLKSLVLSLTMLAPIANAEPATEINWPVRQVAANFSHKNDAAPIHFRQLHTLYPSRKIANSEAVSSLPVTRKQLKVADIRYDFDGKESIIGDYIDNRRLTGLLVIKDGKIVHESNYFGYEAASSRILFSTTKSIVSLLVGIAIDEGLINNVNEPLVKYLPELKGSGFDGASIKNVLQMTTALYFEGESAAAAGEGRDIRGATVRSLAFGNGGMRQQPKTAQHKPGAEHGEAWEYLNTNSQVLTVLLERVAGTTVAEFAQEKLWTKLGTEQPAYWLVDRRTDEDAMEHGWMGLVASLHDLGRIGLMVANEGKFNGHQIVSGDWLRESTTADNTAVRNLPHHKSTDYGYQWWIPHGDAGEFMSVGFAGQIIYVNPSANAVVAQTAADPDYGTRTKEEAVAVYRALLSSL</sequence>
<dbReference type="InterPro" id="IPR012338">
    <property type="entry name" value="Beta-lactam/transpept-like"/>
</dbReference>
<organism evidence="3 4">
    <name type="scientific">Microbulbifer donghaiensis</name>
    <dbReference type="NCBI Taxonomy" id="494016"/>
    <lineage>
        <taxon>Bacteria</taxon>
        <taxon>Pseudomonadati</taxon>
        <taxon>Pseudomonadota</taxon>
        <taxon>Gammaproteobacteria</taxon>
        <taxon>Cellvibrionales</taxon>
        <taxon>Microbulbiferaceae</taxon>
        <taxon>Microbulbifer</taxon>
    </lineage>
</organism>
<proteinExistence type="predicted"/>
<evidence type="ECO:0000256" key="1">
    <source>
        <dbReference type="SAM" id="SignalP"/>
    </source>
</evidence>
<dbReference type="PANTHER" id="PTHR43283:SF14">
    <property type="entry name" value="BLL8153 PROTEIN"/>
    <property type="match status" value="1"/>
</dbReference>
<dbReference type="RefSeq" id="WP_073270728.1">
    <property type="nucleotide sequence ID" value="NZ_FQVA01000001.1"/>
</dbReference>
<dbReference type="Gene3D" id="3.40.710.10">
    <property type="entry name" value="DD-peptidase/beta-lactamase superfamily"/>
    <property type="match status" value="1"/>
</dbReference>
<keyword evidence="4" id="KW-1185">Reference proteome</keyword>
<evidence type="ECO:0000259" key="2">
    <source>
        <dbReference type="Pfam" id="PF00144"/>
    </source>
</evidence>
<dbReference type="Pfam" id="PF00144">
    <property type="entry name" value="Beta-lactamase"/>
    <property type="match status" value="1"/>
</dbReference>
<evidence type="ECO:0000313" key="4">
    <source>
        <dbReference type="Proteomes" id="UP000184170"/>
    </source>
</evidence>
<dbReference type="Proteomes" id="UP000184170">
    <property type="component" value="Unassembled WGS sequence"/>
</dbReference>